<name>A0A9Q0MHY5_BLOTA</name>
<evidence type="ECO:0000313" key="7">
    <source>
        <dbReference type="Proteomes" id="UP001142055"/>
    </source>
</evidence>
<comment type="subcellular location">
    <subcellularLocation>
        <location evidence="1">Nucleus</location>
        <location evidence="1">Nucleolus</location>
    </subcellularLocation>
</comment>
<dbReference type="PANTHER" id="PTHR13243:SF1">
    <property type="entry name" value="NUCLEOLAR PROTEIN 16"/>
    <property type="match status" value="1"/>
</dbReference>
<sequence>MGKASGVARRRKKIANHRYSTSKKLKRLRRSQLKKGGGINCDPIRESWDGKKSLRKNLTSMGLSHDPNALFKKEQRLAEQKELIGERNVQTNTEKLRQKLLNNKKKKQNVKTRNQNKLINDTDDRSIVQDATTVVDKLEMQASVPRVKAFRFGPDKVKFCAYMIEKYGDDYESMERDKMNYYQESAGQIRSKIRRFLSIPEHRRVYEKAKELVEESLNS</sequence>
<evidence type="ECO:0000313" key="6">
    <source>
        <dbReference type="EMBL" id="KAJ6223925.1"/>
    </source>
</evidence>
<organism evidence="6 7">
    <name type="scientific">Blomia tropicalis</name>
    <name type="common">Mite</name>
    <dbReference type="NCBI Taxonomy" id="40697"/>
    <lineage>
        <taxon>Eukaryota</taxon>
        <taxon>Metazoa</taxon>
        <taxon>Ecdysozoa</taxon>
        <taxon>Arthropoda</taxon>
        <taxon>Chelicerata</taxon>
        <taxon>Arachnida</taxon>
        <taxon>Acari</taxon>
        <taxon>Acariformes</taxon>
        <taxon>Sarcoptiformes</taxon>
        <taxon>Astigmata</taxon>
        <taxon>Glycyphagoidea</taxon>
        <taxon>Echimyopodidae</taxon>
        <taxon>Blomia</taxon>
    </lineage>
</organism>
<proteinExistence type="inferred from homology"/>
<protein>
    <recommendedName>
        <fullName evidence="3">Nucleolar protein 16</fullName>
    </recommendedName>
</protein>
<feature type="compositionally biased region" description="Basic residues" evidence="5">
    <location>
        <begin position="8"/>
        <end position="33"/>
    </location>
</feature>
<dbReference type="Pfam" id="PF09420">
    <property type="entry name" value="Nop16"/>
    <property type="match status" value="1"/>
</dbReference>
<dbReference type="Proteomes" id="UP001142055">
    <property type="component" value="Chromosome 1"/>
</dbReference>
<evidence type="ECO:0000256" key="1">
    <source>
        <dbReference type="ARBA" id="ARBA00004604"/>
    </source>
</evidence>
<feature type="region of interest" description="Disordered" evidence="5">
    <location>
        <begin position="1"/>
        <end position="53"/>
    </location>
</feature>
<dbReference type="InterPro" id="IPR019002">
    <property type="entry name" value="Ribosome_biogenesis_Nop16"/>
</dbReference>
<dbReference type="EMBL" id="JAPWDV010000001">
    <property type="protein sequence ID" value="KAJ6223925.1"/>
    <property type="molecule type" value="Genomic_DNA"/>
</dbReference>
<dbReference type="OMA" id="IDYVKHM"/>
<gene>
    <name evidence="6" type="ORF">RDWZM_002470</name>
</gene>
<reference evidence="6" key="1">
    <citation type="submission" date="2022-12" db="EMBL/GenBank/DDBJ databases">
        <title>Genome assemblies of Blomia tropicalis.</title>
        <authorList>
            <person name="Cui Y."/>
        </authorList>
    </citation>
    <scope>NUCLEOTIDE SEQUENCE</scope>
    <source>
        <tissue evidence="6">Adult mites</tissue>
    </source>
</reference>
<comment type="caution">
    <text evidence="6">The sequence shown here is derived from an EMBL/GenBank/DDBJ whole genome shotgun (WGS) entry which is preliminary data.</text>
</comment>
<keyword evidence="7" id="KW-1185">Reference proteome</keyword>
<evidence type="ECO:0000256" key="5">
    <source>
        <dbReference type="SAM" id="MobiDB-lite"/>
    </source>
</evidence>
<accession>A0A9Q0MHY5</accession>
<dbReference type="GO" id="GO:0005730">
    <property type="term" value="C:nucleolus"/>
    <property type="evidence" value="ECO:0007669"/>
    <property type="project" value="UniProtKB-SubCell"/>
</dbReference>
<evidence type="ECO:0000256" key="4">
    <source>
        <dbReference type="ARBA" id="ARBA00023242"/>
    </source>
</evidence>
<dbReference type="GO" id="GO:0042273">
    <property type="term" value="P:ribosomal large subunit biogenesis"/>
    <property type="evidence" value="ECO:0007669"/>
    <property type="project" value="TreeGrafter"/>
</dbReference>
<comment type="similarity">
    <text evidence="2">Belongs to the NOP16 family.</text>
</comment>
<keyword evidence="4" id="KW-0539">Nucleus</keyword>
<dbReference type="OrthoDB" id="285729at2759"/>
<dbReference type="PANTHER" id="PTHR13243">
    <property type="entry name" value="HSPC111 PROTEIN-RELATED"/>
    <property type="match status" value="1"/>
</dbReference>
<evidence type="ECO:0000256" key="2">
    <source>
        <dbReference type="ARBA" id="ARBA00008479"/>
    </source>
</evidence>
<evidence type="ECO:0000256" key="3">
    <source>
        <dbReference type="ARBA" id="ARBA00015522"/>
    </source>
</evidence>
<dbReference type="AlphaFoldDB" id="A0A9Q0MHY5"/>
<feature type="compositionally biased region" description="Basic and acidic residues" evidence="5">
    <location>
        <begin position="43"/>
        <end position="52"/>
    </location>
</feature>